<dbReference type="Proteomes" id="UP000037210">
    <property type="component" value="Unassembled WGS sequence"/>
</dbReference>
<protein>
    <recommendedName>
        <fullName evidence="1">Metallo-beta-lactamase domain-containing protein</fullName>
    </recommendedName>
</protein>
<dbReference type="SMART" id="SM00849">
    <property type="entry name" value="Lactamase_B"/>
    <property type="match status" value="1"/>
</dbReference>
<evidence type="ECO:0000259" key="1">
    <source>
        <dbReference type="SMART" id="SM00849"/>
    </source>
</evidence>
<dbReference type="AlphaFoldDB" id="A0A0M0BSN5"/>
<comment type="caution">
    <text evidence="2">The sequence shown here is derived from an EMBL/GenBank/DDBJ whole genome shotgun (WGS) entry which is preliminary data.</text>
</comment>
<proteinExistence type="predicted"/>
<dbReference type="InterPro" id="IPR050698">
    <property type="entry name" value="MBL"/>
</dbReference>
<dbReference type="EMBL" id="LFWZ01000009">
    <property type="protein sequence ID" value="KON31236.1"/>
    <property type="molecule type" value="Genomic_DNA"/>
</dbReference>
<dbReference type="InterPro" id="IPR011108">
    <property type="entry name" value="RMMBL"/>
</dbReference>
<dbReference type="SUPFAM" id="SSF56281">
    <property type="entry name" value="Metallo-hydrolase/oxidoreductase"/>
    <property type="match status" value="1"/>
</dbReference>
<evidence type="ECO:0000313" key="2">
    <source>
        <dbReference type="EMBL" id="KON31236.1"/>
    </source>
</evidence>
<dbReference type="PANTHER" id="PTHR11203">
    <property type="entry name" value="CLEAVAGE AND POLYADENYLATION SPECIFICITY FACTOR FAMILY MEMBER"/>
    <property type="match status" value="1"/>
</dbReference>
<dbReference type="InterPro" id="IPR001279">
    <property type="entry name" value="Metallo-B-lactamas"/>
</dbReference>
<feature type="domain" description="Metallo-beta-lactamase" evidence="1">
    <location>
        <begin position="5"/>
        <end position="159"/>
    </location>
</feature>
<dbReference type="GO" id="GO:0004521">
    <property type="term" value="F:RNA endonuclease activity"/>
    <property type="evidence" value="ECO:0007669"/>
    <property type="project" value="TreeGrafter"/>
</dbReference>
<dbReference type="Pfam" id="PF07521">
    <property type="entry name" value="RMMBL"/>
    <property type="match status" value="1"/>
</dbReference>
<gene>
    <name evidence="2" type="ORF">AC482_01420</name>
</gene>
<reference evidence="2 3" key="1">
    <citation type="submission" date="2015-06" db="EMBL/GenBank/DDBJ databases">
        <title>New insights into the roles of widespread benthic archaea in carbon and nitrogen cycling.</title>
        <authorList>
            <person name="Lazar C.S."/>
            <person name="Baker B.J."/>
            <person name="Seitz K.W."/>
            <person name="Hyde A.S."/>
            <person name="Dick G.J."/>
            <person name="Hinrichs K.-U."/>
            <person name="Teske A.P."/>
        </authorList>
    </citation>
    <scope>NUCLEOTIDE SEQUENCE [LARGE SCALE GENOMIC DNA]</scope>
    <source>
        <strain evidence="2">DG-45</strain>
    </source>
</reference>
<dbReference type="Gene3D" id="3.60.15.10">
    <property type="entry name" value="Ribonuclease Z/Hydroxyacylglutathione hydrolase-like"/>
    <property type="match status" value="1"/>
</dbReference>
<organism evidence="2 3">
    <name type="scientific">miscellaneous Crenarchaeota group-15 archaeon DG-45</name>
    <dbReference type="NCBI Taxonomy" id="1685127"/>
    <lineage>
        <taxon>Archaea</taxon>
        <taxon>Candidatus Bathyarchaeota</taxon>
        <taxon>MCG-15</taxon>
    </lineage>
</organism>
<dbReference type="InterPro" id="IPR036866">
    <property type="entry name" value="RibonucZ/Hydroxyglut_hydro"/>
</dbReference>
<evidence type="ECO:0000313" key="3">
    <source>
        <dbReference type="Proteomes" id="UP000037210"/>
    </source>
</evidence>
<accession>A0A0M0BSN5</accession>
<dbReference type="PANTHER" id="PTHR11203:SF37">
    <property type="entry name" value="INTEGRATOR COMPLEX SUBUNIT 11"/>
    <property type="match status" value="1"/>
</dbReference>
<sequence>MTVRRQGGVVVEYGGEAVVFDPTSGAARHPAFVSHAHADHSAAFRFPDLVKYATEPTYRLLEALGWRRAGEWRPISVGERVRVGEMEVRAHNAGHILGSVQFQAATPEGTILYTGDFSLGESYTVEAAEPVSCDILVLESTFGAPMFAFPRRDEVALDMVRWAVLEAIPGGMVPTFRTDSIGNAQEIISIFNRMTKLPVVTAKSATRASDVYREYGHSLDYVDADSSEGRELLEEGRCVLITPKGSKLALGKLEPALASGWAAIMKRGGVRPFPLSDHADFRGLLSFIRRCRPKRVLTFHGGALTKGFAAYVKKRLGIDARPLTSGEETLSGPVSRSGMRMRACCDQLLRAVRIPGFVYTSPWLVREMARLGFTRSETETALDHLIERGILTQAESGVRLH</sequence>
<name>A0A0M0BSN5_9ARCH</name>